<proteinExistence type="predicted"/>
<reference evidence="4" key="2">
    <citation type="submission" date="2016-10" db="EMBL/GenBank/DDBJ databases">
        <authorList>
            <person name="de Groot N.N."/>
        </authorList>
    </citation>
    <scope>NUCLEOTIDE SEQUENCE [LARGE SCALE GENOMIC DNA]</scope>
    <source>
        <strain evidence="4">DSM 1551</strain>
    </source>
</reference>
<feature type="transmembrane region" description="Helical" evidence="1">
    <location>
        <begin position="84"/>
        <end position="100"/>
    </location>
</feature>
<dbReference type="Proteomes" id="UP000198558">
    <property type="component" value="Unassembled WGS sequence"/>
</dbReference>
<keyword evidence="1" id="KW-0812">Transmembrane</keyword>
<accession>A0A1I0F968</accession>
<keyword evidence="3" id="KW-0328">Glycosyltransferase</keyword>
<dbReference type="SUPFAM" id="SSF53756">
    <property type="entry name" value="UDP-Glycosyltransferase/glycogen phosphorylase"/>
    <property type="match status" value="1"/>
</dbReference>
<protein>
    <submittedName>
        <fullName evidence="3">GalNAc-alpha-(1-&gt;4)-GalNAc-alpha-(1-&gt;3)-diNAcBac-PP-undecaprenol alpha-1,4-N-acetyl-D-galactosaminyltransferase</fullName>
        <ecNumber evidence="3">2.4.1.292</ecNumber>
    </submittedName>
    <submittedName>
        <fullName evidence="4">Glycosyltransferase involved in cell wall bisynthesis</fullName>
    </submittedName>
</protein>
<organism evidence="4 5">
    <name type="scientific">Thomasclavelia cocleata</name>
    <dbReference type="NCBI Taxonomy" id="69824"/>
    <lineage>
        <taxon>Bacteria</taxon>
        <taxon>Bacillati</taxon>
        <taxon>Bacillota</taxon>
        <taxon>Erysipelotrichia</taxon>
        <taxon>Erysipelotrichales</taxon>
        <taxon>Coprobacillaceae</taxon>
        <taxon>Thomasclavelia</taxon>
    </lineage>
</organism>
<keyword evidence="1" id="KW-1133">Transmembrane helix</keyword>
<dbReference type="Proteomes" id="UP000490821">
    <property type="component" value="Unassembled WGS sequence"/>
</dbReference>
<dbReference type="PANTHER" id="PTHR12526">
    <property type="entry name" value="GLYCOSYLTRANSFERASE"/>
    <property type="match status" value="1"/>
</dbReference>
<dbReference type="OrthoDB" id="9806653at2"/>
<feature type="domain" description="Glycosyl transferase family 1" evidence="2">
    <location>
        <begin position="192"/>
        <end position="353"/>
    </location>
</feature>
<evidence type="ECO:0000313" key="4">
    <source>
        <dbReference type="EMBL" id="SET54360.1"/>
    </source>
</evidence>
<keyword evidence="1" id="KW-0472">Membrane</keyword>
<dbReference type="Gene3D" id="3.40.50.2000">
    <property type="entry name" value="Glycogen Phosphorylase B"/>
    <property type="match status" value="1"/>
</dbReference>
<dbReference type="EMBL" id="BLMI01000134">
    <property type="protein sequence ID" value="GFI41089.1"/>
    <property type="molecule type" value="Genomic_DNA"/>
</dbReference>
<dbReference type="GeneID" id="78288537"/>
<dbReference type="InterPro" id="IPR001296">
    <property type="entry name" value="Glyco_trans_1"/>
</dbReference>
<dbReference type="Pfam" id="PF00534">
    <property type="entry name" value="Glycos_transf_1"/>
    <property type="match status" value="1"/>
</dbReference>
<gene>
    <name evidence="3" type="primary">pglH_1</name>
    <name evidence="3" type="ORF">IMSAGC017_01129</name>
    <name evidence="4" type="ORF">SAMN04489758_11742</name>
</gene>
<dbReference type="PANTHER" id="PTHR12526:SF630">
    <property type="entry name" value="GLYCOSYLTRANSFERASE"/>
    <property type="match status" value="1"/>
</dbReference>
<evidence type="ECO:0000256" key="1">
    <source>
        <dbReference type="SAM" id="Phobius"/>
    </source>
</evidence>
<dbReference type="GO" id="GO:0016757">
    <property type="term" value="F:glycosyltransferase activity"/>
    <property type="evidence" value="ECO:0007669"/>
    <property type="project" value="UniProtKB-KW"/>
</dbReference>
<keyword evidence="4" id="KW-0808">Transferase</keyword>
<evidence type="ECO:0000259" key="2">
    <source>
        <dbReference type="Pfam" id="PF00534"/>
    </source>
</evidence>
<evidence type="ECO:0000313" key="6">
    <source>
        <dbReference type="Proteomes" id="UP000490821"/>
    </source>
</evidence>
<dbReference type="EMBL" id="FOIN01000017">
    <property type="protein sequence ID" value="SET54360.1"/>
    <property type="molecule type" value="Genomic_DNA"/>
</dbReference>
<dbReference type="EC" id="2.4.1.292" evidence="3"/>
<dbReference type="RefSeq" id="WP_092354134.1">
    <property type="nucleotide sequence ID" value="NZ_BLMI01000134.1"/>
</dbReference>
<reference evidence="5" key="1">
    <citation type="submission" date="2016-10" db="EMBL/GenBank/DDBJ databases">
        <authorList>
            <person name="Varghese N."/>
            <person name="Submissions S."/>
        </authorList>
    </citation>
    <scope>NUCLEOTIDE SEQUENCE [LARGE SCALE GENOMIC DNA]</scope>
    <source>
        <strain evidence="5">DSM 1551</strain>
    </source>
</reference>
<keyword evidence="5" id="KW-1185">Reference proteome</keyword>
<sequence length="377" mass="44362">MKKIYFVFDQIPSAQSGGLIGMYLNICEKLKYDYDINIVSIYNCDEDNLKLFKDYNIIITNKFNIDNRFFKVIQYLKNKQIKKVFKAIVSVIIFFLYIPICRYKMAKMFRDEKRIVVTSPAAGIFMSKKNKFILEIHTKYEYFWEGNFGSKLQIKLMTKPGLILFRSKADAKKALNKGYNADYIYNFAGNVIRPEYNFDQRKNNFLFMGRLDRNKNPLRLIKIFEKIKERGYSLHLDIYGSGELKKELEEYINTHNLEKIVFLKGFTTNKEIYNQYTALLSASINEGLPLTVLEAKRCGVPIVTFSWGDSTNEVVNNDVDGYIVDNDDEFIEKVILLTTEQKLLKEISINAENNYYNFSPDTFKDRYINYVENYISY</sequence>
<dbReference type="AlphaFoldDB" id="A0A1I0F968"/>
<evidence type="ECO:0000313" key="3">
    <source>
        <dbReference type="EMBL" id="GFI41089.1"/>
    </source>
</evidence>
<evidence type="ECO:0000313" key="5">
    <source>
        <dbReference type="Proteomes" id="UP000198558"/>
    </source>
</evidence>
<name>A0A1I0F968_9FIRM</name>
<reference evidence="3 6" key="3">
    <citation type="journal article" date="2020" name="Microbiome">
        <title>Single-cell genomics of uncultured bacteria reveals dietary fiber responders in the mouse gut microbiota.</title>
        <authorList>
            <person name="Chijiiwa R."/>
            <person name="Hosokawa M."/>
            <person name="Kogawa M."/>
            <person name="Nishikawa Y."/>
            <person name="Ide K."/>
            <person name="Sakanashi C."/>
            <person name="Takahashi K."/>
            <person name="Takeyama H."/>
        </authorList>
    </citation>
    <scope>NUCLEOTIDE SEQUENCE [LARGE SCALE GENOMIC DNA]</scope>
    <source>
        <strain evidence="3">IMSAGC_017</strain>
    </source>
</reference>